<dbReference type="SUPFAM" id="SSF46785">
    <property type="entry name" value="Winged helix' DNA-binding domain"/>
    <property type="match status" value="1"/>
</dbReference>
<keyword evidence="1" id="KW-0805">Transcription regulation</keyword>
<dbReference type="InterPro" id="IPR036390">
    <property type="entry name" value="WH_DNA-bd_sf"/>
</dbReference>
<dbReference type="Pfam" id="PF07729">
    <property type="entry name" value="FCD"/>
    <property type="match status" value="1"/>
</dbReference>
<dbReference type="PANTHER" id="PTHR43537">
    <property type="entry name" value="TRANSCRIPTIONAL REGULATOR, GNTR FAMILY"/>
    <property type="match status" value="1"/>
</dbReference>
<evidence type="ECO:0000259" key="4">
    <source>
        <dbReference type="PROSITE" id="PS50949"/>
    </source>
</evidence>
<organism evidence="5 6">
    <name type="scientific">Sellimonas intestinalis</name>
    <dbReference type="NCBI Taxonomy" id="1653434"/>
    <lineage>
        <taxon>Bacteria</taxon>
        <taxon>Bacillati</taxon>
        <taxon>Bacillota</taxon>
        <taxon>Clostridia</taxon>
        <taxon>Lachnospirales</taxon>
        <taxon>Lachnospiraceae</taxon>
        <taxon>Sellimonas</taxon>
    </lineage>
</organism>
<dbReference type="PROSITE" id="PS50949">
    <property type="entry name" value="HTH_GNTR"/>
    <property type="match status" value="1"/>
</dbReference>
<dbReference type="InterPro" id="IPR011711">
    <property type="entry name" value="GntR_C"/>
</dbReference>
<dbReference type="Gene3D" id="1.20.120.530">
    <property type="entry name" value="GntR ligand-binding domain-like"/>
    <property type="match status" value="1"/>
</dbReference>
<sequence>MKKDTTKSAEQIVFEKVKSALYKRRLAPGTALTEQSLCDALGVGRTPVRSALKRLAQDGYVEIVPNKGAYVTHGGPEQISQLYDVRIPLELLAVKVTMDSYTDEDFQFLTSCIEKEKLAFEGKNLEAYLKTIEDFHMYIIRKSQNPYLEQAYKVVFQKILVYLALYDRFYLGTKKKLHSIPTHTRIIDAIRNKNLKKLEKLLVEQQKVTIDEFDFSGCYGANIGLALLD</sequence>
<evidence type="ECO:0000313" key="6">
    <source>
        <dbReference type="Proteomes" id="UP000261080"/>
    </source>
</evidence>
<dbReference type="GeneID" id="97194267"/>
<dbReference type="OrthoDB" id="368823at2"/>
<dbReference type="CDD" id="cd07377">
    <property type="entry name" value="WHTH_GntR"/>
    <property type="match status" value="1"/>
</dbReference>
<dbReference type="Gene3D" id="1.10.10.10">
    <property type="entry name" value="Winged helix-like DNA-binding domain superfamily/Winged helix DNA-binding domain"/>
    <property type="match status" value="1"/>
</dbReference>
<dbReference type="InterPro" id="IPR008920">
    <property type="entry name" value="TF_FadR/GntR_C"/>
</dbReference>
<dbReference type="SMART" id="SM00345">
    <property type="entry name" value="HTH_GNTR"/>
    <property type="match status" value="1"/>
</dbReference>
<evidence type="ECO:0000256" key="1">
    <source>
        <dbReference type="ARBA" id="ARBA00023015"/>
    </source>
</evidence>
<dbReference type="Pfam" id="PF00392">
    <property type="entry name" value="GntR"/>
    <property type="match status" value="1"/>
</dbReference>
<evidence type="ECO:0000256" key="2">
    <source>
        <dbReference type="ARBA" id="ARBA00023125"/>
    </source>
</evidence>
<dbReference type="PANTHER" id="PTHR43537:SF5">
    <property type="entry name" value="UXU OPERON TRANSCRIPTIONAL REGULATOR"/>
    <property type="match status" value="1"/>
</dbReference>
<protein>
    <submittedName>
        <fullName evidence="5">GntR family transcriptional regulator</fullName>
    </submittedName>
</protein>
<name>A0A3E3K0N6_9FIRM</name>
<dbReference type="Proteomes" id="UP000261080">
    <property type="component" value="Unassembled WGS sequence"/>
</dbReference>
<gene>
    <name evidence="5" type="ORF">DW016_11335</name>
</gene>
<dbReference type="GO" id="GO:0003700">
    <property type="term" value="F:DNA-binding transcription factor activity"/>
    <property type="evidence" value="ECO:0007669"/>
    <property type="project" value="InterPro"/>
</dbReference>
<dbReference type="RefSeq" id="WP_024733880.1">
    <property type="nucleotide sequence ID" value="NZ_BAABYU010000001.1"/>
</dbReference>
<dbReference type="SMART" id="SM00895">
    <property type="entry name" value="FCD"/>
    <property type="match status" value="1"/>
</dbReference>
<dbReference type="GO" id="GO:0003677">
    <property type="term" value="F:DNA binding"/>
    <property type="evidence" value="ECO:0007669"/>
    <property type="project" value="UniProtKB-KW"/>
</dbReference>
<evidence type="ECO:0000313" key="5">
    <source>
        <dbReference type="EMBL" id="RGE86079.1"/>
    </source>
</evidence>
<keyword evidence="2" id="KW-0238">DNA-binding</keyword>
<dbReference type="AlphaFoldDB" id="A0A3E3K0N6"/>
<accession>A0A3E3K0N6</accession>
<dbReference type="InterPro" id="IPR000524">
    <property type="entry name" value="Tscrpt_reg_HTH_GntR"/>
</dbReference>
<dbReference type="EMBL" id="QVLX01000006">
    <property type="protein sequence ID" value="RGE86079.1"/>
    <property type="molecule type" value="Genomic_DNA"/>
</dbReference>
<evidence type="ECO:0000256" key="3">
    <source>
        <dbReference type="ARBA" id="ARBA00023163"/>
    </source>
</evidence>
<comment type="caution">
    <text evidence="5">The sequence shown here is derived from an EMBL/GenBank/DDBJ whole genome shotgun (WGS) entry which is preliminary data.</text>
</comment>
<proteinExistence type="predicted"/>
<dbReference type="InterPro" id="IPR036388">
    <property type="entry name" value="WH-like_DNA-bd_sf"/>
</dbReference>
<reference evidence="5 6" key="1">
    <citation type="submission" date="2018-08" db="EMBL/GenBank/DDBJ databases">
        <title>A genome reference for cultivated species of the human gut microbiota.</title>
        <authorList>
            <person name="Zou Y."/>
            <person name="Xue W."/>
            <person name="Luo G."/>
        </authorList>
    </citation>
    <scope>NUCLEOTIDE SEQUENCE [LARGE SCALE GENOMIC DNA]</scope>
    <source>
        <strain evidence="5 6">AF37-2AT</strain>
    </source>
</reference>
<keyword evidence="3" id="KW-0804">Transcription</keyword>
<feature type="domain" description="HTH gntR-type" evidence="4">
    <location>
        <begin position="7"/>
        <end position="74"/>
    </location>
</feature>
<keyword evidence="6" id="KW-1185">Reference proteome</keyword>
<dbReference type="SUPFAM" id="SSF48008">
    <property type="entry name" value="GntR ligand-binding domain-like"/>
    <property type="match status" value="1"/>
</dbReference>